<dbReference type="GO" id="GO:0006419">
    <property type="term" value="P:alanyl-tRNA aminoacylation"/>
    <property type="evidence" value="ECO:0007669"/>
    <property type="project" value="InterPro"/>
</dbReference>
<feature type="region of interest" description="Disordered" evidence="2">
    <location>
        <begin position="707"/>
        <end position="754"/>
    </location>
</feature>
<dbReference type="GO" id="GO:0004843">
    <property type="term" value="F:cysteine-type deubiquitinase activity"/>
    <property type="evidence" value="ECO:0007669"/>
    <property type="project" value="InterPro"/>
</dbReference>
<proteinExistence type="predicted"/>
<evidence type="ECO:0000259" key="3">
    <source>
        <dbReference type="PROSITE" id="PS50860"/>
    </source>
</evidence>
<gene>
    <name evidence="4" type="ORF">SETIT_3G130400v2</name>
</gene>
<accession>A0A368QEE2</accession>
<dbReference type="SUPFAM" id="SSF55681">
    <property type="entry name" value="Class II aaRS and biotin synthetases"/>
    <property type="match status" value="1"/>
</dbReference>
<dbReference type="Gene3D" id="3.30.930.10">
    <property type="entry name" value="Bira Bifunctional Protein, Domain 2"/>
    <property type="match status" value="1"/>
</dbReference>
<reference evidence="4" key="2">
    <citation type="submission" date="2015-07" db="EMBL/GenBank/DDBJ databases">
        <authorList>
            <person name="Noorani M."/>
        </authorList>
    </citation>
    <scope>NUCLEOTIDE SEQUENCE</scope>
    <source>
        <strain evidence="4">Yugu1</strain>
    </source>
</reference>
<dbReference type="GO" id="GO:0003676">
    <property type="term" value="F:nucleic acid binding"/>
    <property type="evidence" value="ECO:0007669"/>
    <property type="project" value="InterPro"/>
</dbReference>
<dbReference type="OrthoDB" id="684608at2759"/>
<dbReference type="InterPro" id="IPR007518">
    <property type="entry name" value="MINDY"/>
</dbReference>
<dbReference type="EMBL" id="CM003530">
    <property type="protein sequence ID" value="RCV16341.1"/>
    <property type="molecule type" value="Genomic_DNA"/>
</dbReference>
<dbReference type="InterPro" id="IPR018165">
    <property type="entry name" value="Ala-tRNA-synth_IIc_core"/>
</dbReference>
<dbReference type="Pfam" id="PF01411">
    <property type="entry name" value="tRNA-synt_2c"/>
    <property type="match status" value="1"/>
</dbReference>
<protein>
    <recommendedName>
        <fullName evidence="1">alanine--tRNA ligase</fullName>
        <ecNumber evidence="1">6.1.1.7</ecNumber>
    </recommendedName>
</protein>
<dbReference type="GO" id="GO:1990380">
    <property type="term" value="F:K48-linked deubiquitinase activity"/>
    <property type="evidence" value="ECO:0007669"/>
    <property type="project" value="InterPro"/>
</dbReference>
<reference evidence="4" key="1">
    <citation type="journal article" date="2012" name="Nat. Biotechnol.">
        <title>Reference genome sequence of the model plant Setaria.</title>
        <authorList>
            <person name="Bennetzen J.L."/>
            <person name="Schmutz J."/>
            <person name="Wang H."/>
            <person name="Percifield R."/>
            <person name="Hawkins J."/>
            <person name="Pontaroli A.C."/>
            <person name="Estep M."/>
            <person name="Feng L."/>
            <person name="Vaughn J.N."/>
            <person name="Grimwood J."/>
            <person name="Jenkins J."/>
            <person name="Barry K."/>
            <person name="Lindquist E."/>
            <person name="Hellsten U."/>
            <person name="Deshpande S."/>
            <person name="Wang X."/>
            <person name="Wu X."/>
            <person name="Mitros T."/>
            <person name="Triplett J."/>
            <person name="Yang X."/>
            <person name="Ye C.Y."/>
            <person name="Mauro-Herrera M."/>
            <person name="Wang L."/>
            <person name="Li P."/>
            <person name="Sharma M."/>
            <person name="Sharma R."/>
            <person name="Ronald P.C."/>
            <person name="Panaud O."/>
            <person name="Kellogg E.A."/>
            <person name="Brutnell T.P."/>
            <person name="Doust A.N."/>
            <person name="Tuskan G.A."/>
            <person name="Rokhsar D."/>
            <person name="Devos K.M."/>
        </authorList>
    </citation>
    <scope>NUCLEOTIDE SEQUENCE [LARGE SCALE GENOMIC DNA]</scope>
    <source>
        <strain evidence="4">Yugu1</strain>
    </source>
</reference>
<feature type="domain" description="Alanyl-transfer RNA synthetases family profile" evidence="3">
    <location>
        <begin position="9"/>
        <end position="392"/>
    </location>
</feature>
<dbReference type="GO" id="GO:0004813">
    <property type="term" value="F:alanine-tRNA ligase activity"/>
    <property type="evidence" value="ECO:0007669"/>
    <property type="project" value="UniProtKB-EC"/>
</dbReference>
<name>A0A368QEE2_SETIT</name>
<dbReference type="EC" id="6.1.1.7" evidence="1"/>
<dbReference type="GO" id="GO:0005524">
    <property type="term" value="F:ATP binding"/>
    <property type="evidence" value="ECO:0007669"/>
    <property type="project" value="InterPro"/>
</dbReference>
<evidence type="ECO:0000256" key="1">
    <source>
        <dbReference type="ARBA" id="ARBA00013168"/>
    </source>
</evidence>
<dbReference type="InterPro" id="IPR033979">
    <property type="entry name" value="MINDY_domain"/>
</dbReference>
<dbReference type="STRING" id="4555.A0A368QEE2"/>
<evidence type="ECO:0000313" key="4">
    <source>
        <dbReference type="EMBL" id="RCV16341.1"/>
    </source>
</evidence>
<sequence length="1503" mass="169718">MAIAPSLEWPVETVRETFFSYFGENQHARLSSTPVIPVDDPKLPLIHMCLNRFKGTLNGRGRHRTCFSLRCIIASGDDDVIDHFRSDTTYHRFTEILGSWSFGDYFKEEAIGLSFSLLSKKYKLPQCRIYATYFSGDMSSCLSSDSESKNTLQKYIGEERIVPSMSKADFWMTGETGPCGPCIGFFFDCSDSQDGVGSVMNITDDKFVEICRLVFVEFDRQANGVLGPLQAKHVVTGINLECLAAILQNKKSHYDLDVYADVLSKIYYCAGQGIEDYSGKIGAADTDGVDTAYRLLADHIRMIAVTNAPGSQLGLGNEGREYFLKCADKQAVQYGHEVLKTKQENYDVILYGILQNEPDLCTELEGTIMERIVEDEVLIYKKTIAELRDQEQPYDMGKKKKKKKDVTAVVWYATRVIEFLGRSTPIILKNKDTRCSLVALCNVLLLAEKITLNLDIKKVSEGHLIYLVQRYLLYGNTQMQLEQNLELSEFNKQVLGVLPKLPGSLYFDVTFASSCGFEQSSETALFGFLGVPLHHGWLVDPQDVELGSSIPRSSYSKLSYNLAMYESILSNTNSGLQKHGGCKDDMFYSALAFSLTESEELESTSCAMISTFLRGPQLTPYGFSSLHDDLKARQPTVLLWNEKLITISKFEEKIYVLLNDLSLLSTETNAVWERLTQENGDGLFVDCDFVPTDSKIQSILPLTKSERKKRNKKEKMGLKGLLVPKEKEEDRNEDREEDRNEDRDYEKTEEKDDWSIEEKANISGMHGNLNIRPIDFFGRSTHVIHQINDGPCALIAVCNVLLLKGSIFFEPHETVVSIEYLLNLVVSFLKESVKMQAHCSEIQRKIWDVVQTLATGFDVDVVFTRTDGFTMTPECLLLDCLDLNLRHGWIAPTDLLPGPEVSFESLTLVANEPGFPHSEAIKKFLRGPQLTLIGLVSLQEDLVENVPYILYWNNHYNTIVKINGVLLSLVTDSNYLRTSAVWQMLHEVNGDGVYLDSNFTPIYTGLDAAPSGSYFVPETSTSEASTSFMKPDSEGITSHGDGLYLDCSFTGLYSGPDAALLRENLHGSHFVPKTWTPRSCTYSMRPYTEEDISHEKSVPGCQIVPETREISLEEFVQIPGNEFSELKTIFAGGTSLDVADTTKIGRVIGLDLLEELVFSHDAGLSWNGNFDLSTIFITDGVRAEIRAPYCSKFCEKARLNDYSSYIYTIVELFRIKGFGLPAFFTHLTGKLSNPPVRPSVCTPSQLEGFRHRLHGFWDCVLTTLALRSSLARAGLFSGIHKIRRFAPKKVRQPLKVVLTSPQTLGEDWRQRIALEGHPVLKKVLRYIPGVLDGSNEKLQENEDDHRKFGIYQSDDVSLSVFPRQVNEHGKSKGGLGQEWQQEGKEPFNKLSELDLLTSHYLEDRLPIILEKLLCSDHLMTAKLWEWLKEVLEDYTRPEVLGRGTWDLRRRVFRNHGHETWNLHRRVRCRDFGRGRGRGRARGFGHRGRGRARGFGAAPVKYRL</sequence>
<dbReference type="PROSITE" id="PS50860">
    <property type="entry name" value="AA_TRNA_LIGASE_II_ALA"/>
    <property type="match status" value="1"/>
</dbReference>
<organism evidence="4">
    <name type="scientific">Setaria italica</name>
    <name type="common">Foxtail millet</name>
    <name type="synonym">Panicum italicum</name>
    <dbReference type="NCBI Taxonomy" id="4555"/>
    <lineage>
        <taxon>Eukaryota</taxon>
        <taxon>Viridiplantae</taxon>
        <taxon>Streptophyta</taxon>
        <taxon>Embryophyta</taxon>
        <taxon>Tracheophyta</taxon>
        <taxon>Spermatophyta</taxon>
        <taxon>Magnoliopsida</taxon>
        <taxon>Liliopsida</taxon>
        <taxon>Poales</taxon>
        <taxon>Poaceae</taxon>
        <taxon>PACMAD clade</taxon>
        <taxon>Panicoideae</taxon>
        <taxon>Panicodae</taxon>
        <taxon>Paniceae</taxon>
        <taxon>Cenchrinae</taxon>
        <taxon>Setaria</taxon>
    </lineage>
</organism>
<dbReference type="Pfam" id="PF04424">
    <property type="entry name" value="MINDY_DUB"/>
    <property type="match status" value="3"/>
</dbReference>
<evidence type="ECO:0000256" key="2">
    <source>
        <dbReference type="SAM" id="MobiDB-lite"/>
    </source>
</evidence>
<dbReference type="PANTHER" id="PTHR18063:SF17">
    <property type="entry name" value="MINDY DEUBIQUITINASE DOMAIN-CONTAINING PROTEIN"/>
    <property type="match status" value="1"/>
</dbReference>
<feature type="compositionally biased region" description="Basic and acidic residues" evidence="2">
    <location>
        <begin position="724"/>
        <end position="754"/>
    </location>
</feature>
<dbReference type="KEGG" id="sita:101754965"/>
<dbReference type="InterPro" id="IPR045864">
    <property type="entry name" value="aa-tRNA-synth_II/BPL/LPL"/>
</dbReference>
<dbReference type="PANTHER" id="PTHR18063">
    <property type="entry name" value="NF-E2 INDUCIBLE PROTEIN"/>
    <property type="match status" value="1"/>
</dbReference>
<dbReference type="InterPro" id="IPR018164">
    <property type="entry name" value="Ala-tRNA-synth_IIc_N"/>
</dbReference>